<evidence type="ECO:0000313" key="1">
    <source>
        <dbReference type="EMBL" id="KAL0367207.1"/>
    </source>
</evidence>
<comment type="caution">
    <text evidence="1">The sequence shown here is derived from an EMBL/GenBank/DDBJ whole genome shotgun (WGS) entry which is preliminary data.</text>
</comment>
<reference evidence="1" key="1">
    <citation type="submission" date="2020-06" db="EMBL/GenBank/DDBJ databases">
        <authorList>
            <person name="Li T."/>
            <person name="Hu X."/>
            <person name="Zhang T."/>
            <person name="Song X."/>
            <person name="Zhang H."/>
            <person name="Dai N."/>
            <person name="Sheng W."/>
            <person name="Hou X."/>
            <person name="Wei L."/>
        </authorList>
    </citation>
    <scope>NUCLEOTIDE SEQUENCE</scope>
    <source>
        <strain evidence="1">G02</strain>
        <tissue evidence="1">Leaf</tissue>
    </source>
</reference>
<gene>
    <name evidence="1" type="ORF">Sradi_3610800</name>
</gene>
<dbReference type="EMBL" id="JACGWJ010000015">
    <property type="protein sequence ID" value="KAL0367207.1"/>
    <property type="molecule type" value="Genomic_DNA"/>
</dbReference>
<dbReference type="PANTHER" id="PTHR33116:SF86">
    <property type="entry name" value="REVERSE TRANSCRIPTASE DOMAIN-CONTAINING PROTEIN"/>
    <property type="match status" value="1"/>
</dbReference>
<protein>
    <submittedName>
        <fullName evidence="1">Mitochondrial protein</fullName>
    </submittedName>
</protein>
<proteinExistence type="predicted"/>
<dbReference type="PANTHER" id="PTHR33116">
    <property type="entry name" value="REVERSE TRANSCRIPTASE ZINC-BINDING DOMAIN-CONTAINING PROTEIN-RELATED-RELATED"/>
    <property type="match status" value="1"/>
</dbReference>
<sequence length="96" mass="11234">MFLSQLGRKVLIKAVIQAVPAYVMTVFRIPDTLLREIKRMMADFFWNHGEPRKIYWVAWRKVCRSKDEGGLGFRDLKRLSTALCSQEVMEDHFEAG</sequence>
<organism evidence="1">
    <name type="scientific">Sesamum radiatum</name>
    <name type="common">Black benniseed</name>
    <dbReference type="NCBI Taxonomy" id="300843"/>
    <lineage>
        <taxon>Eukaryota</taxon>
        <taxon>Viridiplantae</taxon>
        <taxon>Streptophyta</taxon>
        <taxon>Embryophyta</taxon>
        <taxon>Tracheophyta</taxon>
        <taxon>Spermatophyta</taxon>
        <taxon>Magnoliopsida</taxon>
        <taxon>eudicotyledons</taxon>
        <taxon>Gunneridae</taxon>
        <taxon>Pentapetalae</taxon>
        <taxon>asterids</taxon>
        <taxon>lamiids</taxon>
        <taxon>Lamiales</taxon>
        <taxon>Pedaliaceae</taxon>
        <taxon>Sesamum</taxon>
    </lineage>
</organism>
<accession>A0AAW2QH91</accession>
<name>A0AAW2QH91_SESRA</name>
<reference evidence="1" key="2">
    <citation type="journal article" date="2024" name="Plant">
        <title>Genomic evolution and insights into agronomic trait innovations of Sesamum species.</title>
        <authorList>
            <person name="Miao H."/>
            <person name="Wang L."/>
            <person name="Qu L."/>
            <person name="Liu H."/>
            <person name="Sun Y."/>
            <person name="Le M."/>
            <person name="Wang Q."/>
            <person name="Wei S."/>
            <person name="Zheng Y."/>
            <person name="Lin W."/>
            <person name="Duan Y."/>
            <person name="Cao H."/>
            <person name="Xiong S."/>
            <person name="Wang X."/>
            <person name="Wei L."/>
            <person name="Li C."/>
            <person name="Ma Q."/>
            <person name="Ju M."/>
            <person name="Zhao R."/>
            <person name="Li G."/>
            <person name="Mu C."/>
            <person name="Tian Q."/>
            <person name="Mei H."/>
            <person name="Zhang T."/>
            <person name="Gao T."/>
            <person name="Zhang H."/>
        </authorList>
    </citation>
    <scope>NUCLEOTIDE SEQUENCE</scope>
    <source>
        <strain evidence="1">G02</strain>
    </source>
</reference>
<dbReference type="AlphaFoldDB" id="A0AAW2QH91"/>